<name>A0A4U0Z150_9RHOB</name>
<dbReference type="AlphaFoldDB" id="A0A4U0Z150"/>
<gene>
    <name evidence="3" type="ORF">FAZ78_09515</name>
</gene>
<feature type="domain" description="Putative Flp pilus-assembly TadG-like N-terminal" evidence="2">
    <location>
        <begin position="36"/>
        <end position="82"/>
    </location>
</feature>
<dbReference type="InterPro" id="IPR028087">
    <property type="entry name" value="Tad_N"/>
</dbReference>
<dbReference type="Proteomes" id="UP000306340">
    <property type="component" value="Unassembled WGS sequence"/>
</dbReference>
<reference evidence="3 4" key="1">
    <citation type="submission" date="2019-04" db="EMBL/GenBank/DDBJ databases">
        <title>Crypto-aerobic microbial life in anoxic (sulfidic) marine sediments.</title>
        <authorList>
            <person name="Bhattacharya S."/>
            <person name="Roy C."/>
            <person name="Mondal N."/>
            <person name="Sarkar J."/>
            <person name="Mandal S."/>
            <person name="Rameez M.J."/>
            <person name="Ghosh W."/>
        </authorList>
    </citation>
    <scope>NUCLEOTIDE SEQUENCE [LARGE SCALE GENOMIC DNA]</scope>
    <source>
        <strain evidence="3 4">SBBC</strain>
    </source>
</reference>
<dbReference type="RefSeq" id="WP_136792325.1">
    <property type="nucleotide sequence ID" value="NZ_SWAU01000073.1"/>
</dbReference>
<proteinExistence type="predicted"/>
<dbReference type="EMBL" id="SWAU01000073">
    <property type="protein sequence ID" value="TKA96806.1"/>
    <property type="molecule type" value="Genomic_DNA"/>
</dbReference>
<keyword evidence="1" id="KW-0472">Membrane</keyword>
<dbReference type="Pfam" id="PF13400">
    <property type="entry name" value="Tad"/>
    <property type="match status" value="1"/>
</dbReference>
<dbReference type="InterPro" id="IPR036465">
    <property type="entry name" value="vWFA_dom_sf"/>
</dbReference>
<keyword evidence="1" id="KW-1133">Transmembrane helix</keyword>
<protein>
    <recommendedName>
        <fullName evidence="2">Putative Flp pilus-assembly TadG-like N-terminal domain-containing protein</fullName>
    </recommendedName>
</protein>
<evidence type="ECO:0000313" key="4">
    <source>
        <dbReference type="Proteomes" id="UP000306340"/>
    </source>
</evidence>
<dbReference type="SUPFAM" id="SSF53300">
    <property type="entry name" value="vWA-like"/>
    <property type="match status" value="1"/>
</dbReference>
<comment type="caution">
    <text evidence="3">The sequence shown here is derived from an EMBL/GenBank/DDBJ whole genome shotgun (WGS) entry which is preliminary data.</text>
</comment>
<evidence type="ECO:0000313" key="3">
    <source>
        <dbReference type="EMBL" id="TKA96806.1"/>
    </source>
</evidence>
<sequence>MRDSLSPPARDTRRIAALRRAPAFAKARTFARAEDGSIIVLSIFFLTLMLMIGGIAVDVMRHESTRSRMQGTLDRAVLAAANLSQTKEPDAVVTDYVTKAGMAEYLTGTTVTDNTLNARGVTASAEALVPSFFMQMSGVDSLNATALSAAEEKVTNVEVSLVLDVSSSMNENGRIGNLRTAARDFVDIVLNGANTGVDGAPKISISLVPYSGQANAGEALLNTYPNRLYGQTYSYCVDFAASDYSTTTLANSAALVGASNGEIFTSATSSLTPSFYWCPKPPANMNATILPLGDSASTLKSKISGMTAQGSTAIDIGMKWGVTLLDPSSQPSVTQLVAGNAVSSLFDGRPYDYSEPNTMKVIVLMTDGEHVNDEPRMINSVKTGYSNVWFNAWSSGSGAYSLYDSSRKRWFWRSDTRSGWGYTYPAGGSSYIACDGVSATSCGNARRLTYPELWDMATVGWVSQELYGRAYSINSDAKYKEWVQSTSNTTKNTRTRAICDAARARGITVFSVAFEAPSTGQSLLKYCATTSGHYFDVRGLEIRTAFRSIASHISQLRLTQ</sequence>
<organism evidence="3 4">
    <name type="scientific">Cereibacter changlensis</name>
    <dbReference type="NCBI Taxonomy" id="402884"/>
    <lineage>
        <taxon>Bacteria</taxon>
        <taxon>Pseudomonadati</taxon>
        <taxon>Pseudomonadota</taxon>
        <taxon>Alphaproteobacteria</taxon>
        <taxon>Rhodobacterales</taxon>
        <taxon>Paracoccaceae</taxon>
        <taxon>Cereibacter</taxon>
    </lineage>
</organism>
<evidence type="ECO:0000256" key="1">
    <source>
        <dbReference type="SAM" id="Phobius"/>
    </source>
</evidence>
<feature type="transmembrane region" description="Helical" evidence="1">
    <location>
        <begin position="38"/>
        <end position="60"/>
    </location>
</feature>
<accession>A0A4U0Z150</accession>
<dbReference type="Gene3D" id="3.40.50.410">
    <property type="entry name" value="von Willebrand factor, type A domain"/>
    <property type="match status" value="1"/>
</dbReference>
<keyword evidence="1" id="KW-0812">Transmembrane</keyword>
<evidence type="ECO:0000259" key="2">
    <source>
        <dbReference type="Pfam" id="PF13400"/>
    </source>
</evidence>